<dbReference type="GO" id="GO:0001666">
    <property type="term" value="P:response to hypoxia"/>
    <property type="evidence" value="ECO:0007669"/>
    <property type="project" value="TreeGrafter"/>
</dbReference>
<keyword evidence="7 11" id="KW-0319">Glycerol metabolism</keyword>
<dbReference type="AlphaFoldDB" id="A0A3G5EAM5"/>
<dbReference type="GO" id="GO:0005886">
    <property type="term" value="C:plasma membrane"/>
    <property type="evidence" value="ECO:0007669"/>
    <property type="project" value="TreeGrafter"/>
</dbReference>
<keyword evidence="8 11" id="KW-0443">Lipid metabolism</keyword>
<dbReference type="NCBIfam" id="TIGR02946">
    <property type="entry name" value="acyl_WS_DGAT"/>
    <property type="match status" value="1"/>
</dbReference>
<dbReference type="SUPFAM" id="SSF52777">
    <property type="entry name" value="CoA-dependent acyltransferases"/>
    <property type="match status" value="1"/>
</dbReference>
<evidence type="ECO:0000313" key="14">
    <source>
        <dbReference type="EMBL" id="AYW35121.1"/>
    </source>
</evidence>
<dbReference type="InterPro" id="IPR023213">
    <property type="entry name" value="CAT-like_dom_sf"/>
</dbReference>
<keyword evidence="6 11" id="KW-0808">Transferase</keyword>
<comment type="pathway">
    <text evidence="2">Lipid metabolism.</text>
</comment>
<evidence type="ECO:0000256" key="10">
    <source>
        <dbReference type="ARBA" id="ARBA00048109"/>
    </source>
</evidence>
<feature type="domain" description="O-acyltransferase WSD1 C-terminal" evidence="13">
    <location>
        <begin position="303"/>
        <end position="446"/>
    </location>
</feature>
<keyword evidence="5 11" id="KW-0444">Lipid biosynthesis</keyword>
<evidence type="ECO:0000259" key="12">
    <source>
        <dbReference type="Pfam" id="PF03007"/>
    </source>
</evidence>
<evidence type="ECO:0000256" key="3">
    <source>
        <dbReference type="ARBA" id="ARBA00009587"/>
    </source>
</evidence>
<evidence type="ECO:0000256" key="8">
    <source>
        <dbReference type="ARBA" id="ARBA00023098"/>
    </source>
</evidence>
<reference evidence="14" key="1">
    <citation type="submission" date="2018-02" db="EMBL/GenBank/DDBJ databases">
        <authorList>
            <person name="Zhang L."/>
        </authorList>
    </citation>
    <scope>NUCLEOTIDE SEQUENCE</scope>
    <source>
        <strain evidence="14">XM-4-3</strain>
    </source>
</reference>
<dbReference type="GO" id="GO:0019432">
    <property type="term" value="P:triglyceride biosynthetic process"/>
    <property type="evidence" value="ECO:0007669"/>
    <property type="project" value="UniProtKB-UniPathway"/>
</dbReference>
<dbReference type="EC" id="2.3.1.20" evidence="4 11"/>
<dbReference type="PANTHER" id="PTHR31650">
    <property type="entry name" value="O-ACYLTRANSFERASE (WSD1-LIKE) FAMILY PROTEIN"/>
    <property type="match status" value="1"/>
</dbReference>
<evidence type="ECO:0000256" key="7">
    <source>
        <dbReference type="ARBA" id="ARBA00022798"/>
    </source>
</evidence>
<dbReference type="InterPro" id="IPR045034">
    <property type="entry name" value="O-acyltransferase_WSD1-like"/>
</dbReference>
<dbReference type="Gene3D" id="3.30.559.10">
    <property type="entry name" value="Chloramphenicol acetyltransferase-like domain"/>
    <property type="match status" value="1"/>
</dbReference>
<evidence type="ECO:0000256" key="11">
    <source>
        <dbReference type="RuleBase" id="RU361241"/>
    </source>
</evidence>
<accession>A0A3G5EAM5</accession>
<proteinExistence type="inferred from homology"/>
<dbReference type="PANTHER" id="PTHR31650:SF1">
    <property type="entry name" value="WAX ESTER SYNTHASE_DIACYLGLYCEROL ACYLTRANSFERASE 4-RELATED"/>
    <property type="match status" value="1"/>
</dbReference>
<dbReference type="GO" id="GO:0004144">
    <property type="term" value="F:diacylglycerol O-acyltransferase activity"/>
    <property type="evidence" value="ECO:0007669"/>
    <property type="project" value="UniProtKB-EC"/>
</dbReference>
<organism evidence="14">
    <name type="scientific">Actinomadura sp. XM-4-3</name>
    <dbReference type="NCBI Taxonomy" id="1430130"/>
    <lineage>
        <taxon>Bacteria</taxon>
        <taxon>Bacillati</taxon>
        <taxon>Actinomycetota</taxon>
        <taxon>Actinomycetes</taxon>
        <taxon>Streptosporangiales</taxon>
        <taxon>Thermomonosporaceae</taxon>
        <taxon>Actinomadura</taxon>
    </lineage>
</organism>
<dbReference type="InterPro" id="IPR004255">
    <property type="entry name" value="O-acyltransferase_WSD1_N"/>
</dbReference>
<evidence type="ECO:0000256" key="6">
    <source>
        <dbReference type="ARBA" id="ARBA00022679"/>
    </source>
</evidence>
<keyword evidence="9 11" id="KW-0012">Acyltransferase</keyword>
<comment type="catalytic activity">
    <reaction evidence="10 11">
        <text>an acyl-CoA + a 1,2-diacyl-sn-glycerol = a triacyl-sn-glycerol + CoA</text>
        <dbReference type="Rhea" id="RHEA:10868"/>
        <dbReference type="ChEBI" id="CHEBI:17815"/>
        <dbReference type="ChEBI" id="CHEBI:57287"/>
        <dbReference type="ChEBI" id="CHEBI:58342"/>
        <dbReference type="ChEBI" id="CHEBI:64615"/>
        <dbReference type="EC" id="2.3.1.20"/>
    </reaction>
</comment>
<comment type="pathway">
    <text evidence="1 11">Glycerolipid metabolism; triacylglycerol biosynthesis.</text>
</comment>
<comment type="similarity">
    <text evidence="3 11">Belongs to the long-chain O-acyltransferase family.</text>
</comment>
<evidence type="ECO:0000256" key="9">
    <source>
        <dbReference type="ARBA" id="ARBA00023315"/>
    </source>
</evidence>
<evidence type="ECO:0000256" key="4">
    <source>
        <dbReference type="ARBA" id="ARBA00013244"/>
    </source>
</evidence>
<evidence type="ECO:0000256" key="2">
    <source>
        <dbReference type="ARBA" id="ARBA00005189"/>
    </source>
</evidence>
<evidence type="ECO:0000256" key="1">
    <source>
        <dbReference type="ARBA" id="ARBA00004771"/>
    </source>
</evidence>
<evidence type="ECO:0000259" key="13">
    <source>
        <dbReference type="Pfam" id="PF06974"/>
    </source>
</evidence>
<dbReference type="InterPro" id="IPR014292">
    <property type="entry name" value="Acyl_transf_WS/DGAT"/>
</dbReference>
<dbReference type="InterPro" id="IPR009721">
    <property type="entry name" value="O-acyltransferase_WSD1_C"/>
</dbReference>
<dbReference type="UniPathway" id="UPA00282"/>
<name>A0A3G5EAM5_9ACTN</name>
<dbReference type="Pfam" id="PF03007">
    <property type="entry name" value="WS_DGAT_cat"/>
    <property type="match status" value="1"/>
</dbReference>
<dbReference type="GO" id="GO:0006071">
    <property type="term" value="P:glycerol metabolic process"/>
    <property type="evidence" value="ECO:0007669"/>
    <property type="project" value="UniProtKB-KW"/>
</dbReference>
<evidence type="ECO:0000256" key="5">
    <source>
        <dbReference type="ARBA" id="ARBA00022516"/>
    </source>
</evidence>
<feature type="domain" description="O-acyltransferase WSD1-like N-terminal" evidence="12">
    <location>
        <begin position="4"/>
        <end position="260"/>
    </location>
</feature>
<dbReference type="GO" id="GO:0051701">
    <property type="term" value="P:biological process involved in interaction with host"/>
    <property type="evidence" value="ECO:0007669"/>
    <property type="project" value="TreeGrafter"/>
</dbReference>
<sequence>MQRMNALDAGMFFAENDTSPLQIGTVTVFEGPAPDYPDLVRQVFARLRLAPRCRQRVRTVPFNLAHPVWVDDERFSIGEHILRATASDPGGPEELHELAGRLLAPPLDLTRSPWQVWLVDGLADGRWALICKVHHCMVDGIAGIDLLAVLLDTDPDWTPATPRAWTPKPEPSAMAVLRDGVMDGLKDFGRQAGRLFLPVLRDAFAVAGSVPGYATRLMGSGASALNGPTGPRRRWTRTHAGMDEVDRIRRTFGGSVNDVALAATARGFRDLLEARGLLTGESIVRAMVPVSVRSADERGVPSNRVSAVPVDLPCGEADPLRRLHLVREQMDGLKSRDQAAGLDAFVQLFGNAPGLLAAAAHTALRLRQPLIHTIVTNVPGPAVPLYAMGRRMLEIDPYIPITAGLRTAVGIVSYDGALSFGITGDHDAVPDLETLSAGIREGIDELLKEAAQTAPTT</sequence>
<dbReference type="GO" id="GO:0071731">
    <property type="term" value="P:response to nitric oxide"/>
    <property type="evidence" value="ECO:0007669"/>
    <property type="project" value="TreeGrafter"/>
</dbReference>
<dbReference type="Pfam" id="PF06974">
    <property type="entry name" value="WS_DGAT_C"/>
    <property type="match status" value="1"/>
</dbReference>
<dbReference type="EMBL" id="MH005229">
    <property type="protein sequence ID" value="AYW35121.1"/>
    <property type="molecule type" value="Genomic_DNA"/>
</dbReference>
<protein>
    <recommendedName>
        <fullName evidence="4 11">Diacylglycerol O-acyltransferase</fullName>
        <ecNumber evidence="4 11">2.3.1.20</ecNumber>
    </recommendedName>
</protein>